<dbReference type="InterPro" id="IPR052544">
    <property type="entry name" value="Bacteriocin_Proc_Enz"/>
</dbReference>
<keyword evidence="3" id="KW-1185">Reference proteome</keyword>
<dbReference type="PANTHER" id="PTHR43745">
    <property type="entry name" value="NITROREDUCTASE MJ1384-RELATED"/>
    <property type="match status" value="1"/>
</dbReference>
<dbReference type="CDD" id="cd02142">
    <property type="entry name" value="McbC_SagB-like_oxidoreductase"/>
    <property type="match status" value="1"/>
</dbReference>
<dbReference type="PANTHER" id="PTHR43745:SF2">
    <property type="entry name" value="NITROREDUCTASE MJ1384-RELATED"/>
    <property type="match status" value="1"/>
</dbReference>
<comment type="caution">
    <text evidence="2">The sequence shown here is derived from an EMBL/GenBank/DDBJ whole genome shotgun (WGS) entry which is preliminary data.</text>
</comment>
<dbReference type="NCBIfam" id="TIGR03605">
    <property type="entry name" value="antibiot_sagB"/>
    <property type="match status" value="1"/>
</dbReference>
<dbReference type="Pfam" id="PF22767">
    <property type="entry name" value="ThcOx"/>
    <property type="match status" value="1"/>
</dbReference>
<sequence length="494" mass="52505">MTTDHPGGVAETIPLWSLTDDSLVEISEDGSLVVVTRWGEHEFPHAEPLVVESLRRMALGPVSLANVTSSWEPVEREPDLEGELSWTAEGADALRQVLKELGGSVVRSLGLADGRGPLLSVIPVVLAPVFAPVAIPATRPIRLSRFSSLRSDADGMGLESPSARYRVVLSQPWAVHVAATLATAKSVGEIVITTGIDRGVVGAIVSYLVAAGVVQAAGENGRFAEDDDPELGVWSPDELSFHTTSRTWRPGGPADLAGLGNPPVVKAPTGEGPSYSLFRPDLTERAETDPTLTALLENDHSCPEFTESVLSAEQIGEFLFRGARIRSIGPAHLPNGPAHSASQRPYFSVACLYELELYVSVNRCSGLDRGIYHYDPLDHRLSLVNDDVADLDEMLDIAMIGGGNHRRPSALITVTARMPRMASVLGGGAYATTLAHVGALQQTLYLVARAMGLAAHAVPVDAGDRVDRALKLDWPAEVGVGECVLDLPVDAVGE</sequence>
<dbReference type="InterPro" id="IPR000415">
    <property type="entry name" value="Nitroreductase-like"/>
</dbReference>
<gene>
    <name evidence="2" type="ORF">H4W30_006226</name>
</gene>
<dbReference type="Gene3D" id="3.40.109.10">
    <property type="entry name" value="NADH Oxidase"/>
    <property type="match status" value="1"/>
</dbReference>
<dbReference type="EMBL" id="JADBEJ010000005">
    <property type="protein sequence ID" value="MBE1579166.1"/>
    <property type="molecule type" value="Genomic_DNA"/>
</dbReference>
<name>A0ABR9LEN9_9PSEU</name>
<dbReference type="InterPro" id="IPR054488">
    <property type="entry name" value="ThcOx_dom2"/>
</dbReference>
<protein>
    <submittedName>
        <fullName evidence="2">SagB-type dehydrogenase family enzyme</fullName>
    </submittedName>
</protein>
<proteinExistence type="predicted"/>
<organism evidence="2 3">
    <name type="scientific">Amycolatopsis roodepoortensis</name>
    <dbReference type="NCBI Taxonomy" id="700274"/>
    <lineage>
        <taxon>Bacteria</taxon>
        <taxon>Bacillati</taxon>
        <taxon>Actinomycetota</taxon>
        <taxon>Actinomycetes</taxon>
        <taxon>Pseudonocardiales</taxon>
        <taxon>Pseudonocardiaceae</taxon>
        <taxon>Amycolatopsis</taxon>
    </lineage>
</organism>
<reference evidence="2 3" key="1">
    <citation type="submission" date="2020-10" db="EMBL/GenBank/DDBJ databases">
        <title>Sequencing the genomes of 1000 actinobacteria strains.</title>
        <authorList>
            <person name="Klenk H.-P."/>
        </authorList>
    </citation>
    <scope>NUCLEOTIDE SEQUENCE [LARGE SCALE GENOMIC DNA]</scope>
    <source>
        <strain evidence="2 3">DSM 46661</strain>
    </source>
</reference>
<accession>A0ABR9LEN9</accession>
<dbReference type="Proteomes" id="UP000656548">
    <property type="component" value="Unassembled WGS sequence"/>
</dbReference>
<dbReference type="InterPro" id="IPR020051">
    <property type="entry name" value="SagB-type_dehydrogenase"/>
</dbReference>
<feature type="domain" description="Cyanobactin oxidase ThcOx second" evidence="1">
    <location>
        <begin position="141"/>
        <end position="249"/>
    </location>
</feature>
<evidence type="ECO:0000313" key="3">
    <source>
        <dbReference type="Proteomes" id="UP000656548"/>
    </source>
</evidence>
<dbReference type="SUPFAM" id="SSF55469">
    <property type="entry name" value="FMN-dependent nitroreductase-like"/>
    <property type="match status" value="1"/>
</dbReference>
<evidence type="ECO:0000313" key="2">
    <source>
        <dbReference type="EMBL" id="MBE1579166.1"/>
    </source>
</evidence>
<evidence type="ECO:0000259" key="1">
    <source>
        <dbReference type="Pfam" id="PF22767"/>
    </source>
</evidence>